<evidence type="ECO:0000256" key="5">
    <source>
        <dbReference type="ARBA" id="ARBA00022741"/>
    </source>
</evidence>
<evidence type="ECO:0000313" key="11">
    <source>
        <dbReference type="Proteomes" id="UP000215914"/>
    </source>
</evidence>
<dbReference type="GO" id="GO:0046316">
    <property type="term" value="F:gluconokinase activity"/>
    <property type="evidence" value="ECO:0007669"/>
    <property type="project" value="UniProtKB-EC"/>
</dbReference>
<evidence type="ECO:0000256" key="9">
    <source>
        <dbReference type="ARBA" id="ARBA00048090"/>
    </source>
</evidence>
<protein>
    <recommendedName>
        <fullName evidence="3">gluconokinase</fullName>
        <ecNumber evidence="3">2.7.1.12</ecNumber>
    </recommendedName>
    <alternativeName>
        <fullName evidence="8">Gluconate kinase</fullName>
    </alternativeName>
</protein>
<evidence type="ECO:0000256" key="7">
    <source>
        <dbReference type="ARBA" id="ARBA00022840"/>
    </source>
</evidence>
<evidence type="ECO:0000256" key="1">
    <source>
        <dbReference type="ARBA" id="ARBA00004875"/>
    </source>
</evidence>
<dbReference type="Pfam" id="PF01202">
    <property type="entry name" value="SKI"/>
    <property type="match status" value="1"/>
</dbReference>
<evidence type="ECO:0000256" key="3">
    <source>
        <dbReference type="ARBA" id="ARBA00012054"/>
    </source>
</evidence>
<keyword evidence="6" id="KW-0418">Kinase</keyword>
<evidence type="ECO:0000256" key="6">
    <source>
        <dbReference type="ARBA" id="ARBA00022777"/>
    </source>
</evidence>
<sequence length="98" mass="10341">METTVKLPSSGGGDDGLMNTCYRWTFIELGVMDSDHTGIAVVLMGVGGAGKSTIGELLAKALNCSFVDADDFHPQSNKGNSFQNGLLLHILCDDLGHL</sequence>
<reference evidence="10" key="2">
    <citation type="submission" date="2020-06" db="EMBL/GenBank/DDBJ databases">
        <title>Helianthus annuus Genome sequencing and assembly Release 2.</title>
        <authorList>
            <person name="Gouzy J."/>
            <person name="Langlade N."/>
            <person name="Munos S."/>
        </authorList>
    </citation>
    <scope>NUCLEOTIDE SEQUENCE</scope>
    <source>
        <tissue evidence="10">Leaves</tissue>
    </source>
</reference>
<evidence type="ECO:0000256" key="2">
    <source>
        <dbReference type="ARBA" id="ARBA00008420"/>
    </source>
</evidence>
<dbReference type="EMBL" id="MNCJ02000326">
    <property type="protein sequence ID" value="KAF5783642.1"/>
    <property type="molecule type" value="Genomic_DNA"/>
</dbReference>
<dbReference type="Gene3D" id="3.40.50.300">
    <property type="entry name" value="P-loop containing nucleotide triphosphate hydrolases"/>
    <property type="match status" value="1"/>
</dbReference>
<name>A0A9K3HS41_HELAN</name>
<reference evidence="10" key="1">
    <citation type="journal article" date="2017" name="Nature">
        <title>The sunflower genome provides insights into oil metabolism, flowering and Asterid evolution.</title>
        <authorList>
            <person name="Badouin H."/>
            <person name="Gouzy J."/>
            <person name="Grassa C.J."/>
            <person name="Murat F."/>
            <person name="Staton S.E."/>
            <person name="Cottret L."/>
            <person name="Lelandais-Briere C."/>
            <person name="Owens G.L."/>
            <person name="Carrere S."/>
            <person name="Mayjonade B."/>
            <person name="Legrand L."/>
            <person name="Gill N."/>
            <person name="Kane N.C."/>
            <person name="Bowers J.E."/>
            <person name="Hubner S."/>
            <person name="Bellec A."/>
            <person name="Berard A."/>
            <person name="Berges H."/>
            <person name="Blanchet N."/>
            <person name="Boniface M.C."/>
            <person name="Brunel D."/>
            <person name="Catrice O."/>
            <person name="Chaidir N."/>
            <person name="Claudel C."/>
            <person name="Donnadieu C."/>
            <person name="Faraut T."/>
            <person name="Fievet G."/>
            <person name="Helmstetter N."/>
            <person name="King M."/>
            <person name="Knapp S.J."/>
            <person name="Lai Z."/>
            <person name="Le Paslier M.C."/>
            <person name="Lippi Y."/>
            <person name="Lorenzon L."/>
            <person name="Mandel J.R."/>
            <person name="Marage G."/>
            <person name="Marchand G."/>
            <person name="Marquand E."/>
            <person name="Bret-Mestries E."/>
            <person name="Morien E."/>
            <person name="Nambeesan S."/>
            <person name="Nguyen T."/>
            <person name="Pegot-Espagnet P."/>
            <person name="Pouilly N."/>
            <person name="Raftis F."/>
            <person name="Sallet E."/>
            <person name="Schiex T."/>
            <person name="Thomas J."/>
            <person name="Vandecasteele C."/>
            <person name="Vares D."/>
            <person name="Vear F."/>
            <person name="Vautrin S."/>
            <person name="Crespi M."/>
            <person name="Mangin B."/>
            <person name="Burke J.M."/>
            <person name="Salse J."/>
            <person name="Munos S."/>
            <person name="Vincourt P."/>
            <person name="Rieseberg L.H."/>
            <person name="Langlade N.B."/>
        </authorList>
    </citation>
    <scope>NUCLEOTIDE SEQUENCE</scope>
    <source>
        <tissue evidence="10">Leaves</tissue>
    </source>
</reference>
<dbReference type="GO" id="GO:0005524">
    <property type="term" value="F:ATP binding"/>
    <property type="evidence" value="ECO:0007669"/>
    <property type="project" value="UniProtKB-KW"/>
</dbReference>
<comment type="catalytic activity">
    <reaction evidence="9">
        <text>D-gluconate + ATP = 6-phospho-D-gluconate + ADP + H(+)</text>
        <dbReference type="Rhea" id="RHEA:19433"/>
        <dbReference type="ChEBI" id="CHEBI:15378"/>
        <dbReference type="ChEBI" id="CHEBI:18391"/>
        <dbReference type="ChEBI" id="CHEBI:30616"/>
        <dbReference type="ChEBI" id="CHEBI:58759"/>
        <dbReference type="ChEBI" id="CHEBI:456216"/>
        <dbReference type="EC" id="2.7.1.12"/>
    </reaction>
</comment>
<dbReference type="GO" id="GO:0005975">
    <property type="term" value="P:carbohydrate metabolic process"/>
    <property type="evidence" value="ECO:0007669"/>
    <property type="project" value="InterPro"/>
</dbReference>
<keyword evidence="5" id="KW-0547">Nucleotide-binding</keyword>
<proteinExistence type="inferred from homology"/>
<comment type="pathway">
    <text evidence="1">Carbohydrate acid metabolism; D-gluconate degradation.</text>
</comment>
<keyword evidence="4 10" id="KW-0808">Transferase</keyword>
<accession>A0A9K3HS41</accession>
<dbReference type="Proteomes" id="UP000215914">
    <property type="component" value="Unassembled WGS sequence"/>
</dbReference>
<dbReference type="PANTHER" id="PTHR43442">
    <property type="entry name" value="GLUCONOKINASE-RELATED"/>
    <property type="match status" value="1"/>
</dbReference>
<dbReference type="InterPro" id="IPR031322">
    <property type="entry name" value="Shikimate/glucono_kinase"/>
</dbReference>
<comment type="caution">
    <text evidence="10">The sequence shown here is derived from an EMBL/GenBank/DDBJ whole genome shotgun (WGS) entry which is preliminary data.</text>
</comment>
<gene>
    <name evidence="10" type="ORF">HanXRQr2_Chr11g0510301</name>
</gene>
<evidence type="ECO:0000313" key="10">
    <source>
        <dbReference type="EMBL" id="KAF5783642.1"/>
    </source>
</evidence>
<organism evidence="10 11">
    <name type="scientific">Helianthus annuus</name>
    <name type="common">Common sunflower</name>
    <dbReference type="NCBI Taxonomy" id="4232"/>
    <lineage>
        <taxon>Eukaryota</taxon>
        <taxon>Viridiplantae</taxon>
        <taxon>Streptophyta</taxon>
        <taxon>Embryophyta</taxon>
        <taxon>Tracheophyta</taxon>
        <taxon>Spermatophyta</taxon>
        <taxon>Magnoliopsida</taxon>
        <taxon>eudicotyledons</taxon>
        <taxon>Gunneridae</taxon>
        <taxon>Pentapetalae</taxon>
        <taxon>asterids</taxon>
        <taxon>campanulids</taxon>
        <taxon>Asterales</taxon>
        <taxon>Asteraceae</taxon>
        <taxon>Asteroideae</taxon>
        <taxon>Heliantheae alliance</taxon>
        <taxon>Heliantheae</taxon>
        <taxon>Helianthus</taxon>
    </lineage>
</organism>
<dbReference type="InterPro" id="IPR006001">
    <property type="entry name" value="Therm_gnt_kin"/>
</dbReference>
<dbReference type="InterPro" id="IPR027417">
    <property type="entry name" value="P-loop_NTPase"/>
</dbReference>
<dbReference type="EC" id="2.7.1.12" evidence="3"/>
<keyword evidence="7" id="KW-0067">ATP-binding</keyword>
<evidence type="ECO:0000256" key="4">
    <source>
        <dbReference type="ARBA" id="ARBA00022679"/>
    </source>
</evidence>
<dbReference type="Gramene" id="mRNA:HanXRQr2_Chr11g0510301">
    <property type="protein sequence ID" value="mRNA:HanXRQr2_Chr11g0510301"/>
    <property type="gene ID" value="HanXRQr2_Chr11g0510301"/>
</dbReference>
<evidence type="ECO:0000256" key="8">
    <source>
        <dbReference type="ARBA" id="ARBA00029835"/>
    </source>
</evidence>
<dbReference type="SUPFAM" id="SSF52540">
    <property type="entry name" value="P-loop containing nucleoside triphosphate hydrolases"/>
    <property type="match status" value="1"/>
</dbReference>
<comment type="similarity">
    <text evidence="2">Belongs to the gluconokinase GntK/GntV family.</text>
</comment>
<dbReference type="PANTHER" id="PTHR43442:SF3">
    <property type="entry name" value="GLUCONOKINASE-RELATED"/>
    <property type="match status" value="1"/>
</dbReference>
<keyword evidence="11" id="KW-1185">Reference proteome</keyword>
<dbReference type="AlphaFoldDB" id="A0A9K3HS41"/>